<dbReference type="SUPFAM" id="SSF53335">
    <property type="entry name" value="S-adenosyl-L-methionine-dependent methyltransferases"/>
    <property type="match status" value="1"/>
</dbReference>
<dbReference type="KEGG" id="rlc:K227x_10750"/>
<evidence type="ECO:0000256" key="1">
    <source>
        <dbReference type="SAM" id="MobiDB-lite"/>
    </source>
</evidence>
<dbReference type="Gene3D" id="3.40.50.150">
    <property type="entry name" value="Vaccinia Virus protein VP39"/>
    <property type="match status" value="1"/>
</dbReference>
<dbReference type="RefSeq" id="WP_145168479.1">
    <property type="nucleotide sequence ID" value="NZ_CP036525.1"/>
</dbReference>
<accession>A0A517N6D7</accession>
<dbReference type="Proteomes" id="UP000318538">
    <property type="component" value="Chromosome"/>
</dbReference>
<proteinExistence type="predicted"/>
<name>A0A517N6D7_9BACT</name>
<reference evidence="2 3" key="1">
    <citation type="submission" date="2019-02" db="EMBL/GenBank/DDBJ databases">
        <title>Deep-cultivation of Planctomycetes and their phenomic and genomic characterization uncovers novel biology.</title>
        <authorList>
            <person name="Wiegand S."/>
            <person name="Jogler M."/>
            <person name="Boedeker C."/>
            <person name="Pinto D."/>
            <person name="Vollmers J."/>
            <person name="Rivas-Marin E."/>
            <person name="Kohn T."/>
            <person name="Peeters S.H."/>
            <person name="Heuer A."/>
            <person name="Rast P."/>
            <person name="Oberbeckmann S."/>
            <person name="Bunk B."/>
            <person name="Jeske O."/>
            <person name="Meyerdierks A."/>
            <person name="Storesund J.E."/>
            <person name="Kallscheuer N."/>
            <person name="Luecker S."/>
            <person name="Lage O.M."/>
            <person name="Pohl T."/>
            <person name="Merkel B.J."/>
            <person name="Hornburger P."/>
            <person name="Mueller R.-W."/>
            <person name="Bruemmer F."/>
            <person name="Labrenz M."/>
            <person name="Spormann A.M."/>
            <person name="Op den Camp H."/>
            <person name="Overmann J."/>
            <person name="Amann R."/>
            <person name="Jetten M.S.M."/>
            <person name="Mascher T."/>
            <person name="Medema M.H."/>
            <person name="Devos D.P."/>
            <person name="Kaster A.-K."/>
            <person name="Ovreas L."/>
            <person name="Rohde M."/>
            <person name="Galperin M.Y."/>
            <person name="Jogler C."/>
        </authorList>
    </citation>
    <scope>NUCLEOTIDE SEQUENCE [LARGE SCALE GENOMIC DNA]</scope>
    <source>
        <strain evidence="2 3">K22_7</strain>
    </source>
</reference>
<keyword evidence="3" id="KW-1185">Reference proteome</keyword>
<gene>
    <name evidence="2" type="ORF">K227x_10750</name>
</gene>
<dbReference type="InterPro" id="IPR029063">
    <property type="entry name" value="SAM-dependent_MTases_sf"/>
</dbReference>
<dbReference type="OrthoDB" id="2029026at2"/>
<sequence>MTGSESITSSARIQRQRNERTRDDWDQFAQHRQQVTHLLTQVAGQRRAANEVAGYQDADKKDSGRVDSDSLLILGVGNGNDIDLPTLDAAYWSITVADIDPDAITRCMSRLPHPLAQRITVKCPVDLSGALHSLPRDAATASDADWDRFIQIAANPKVDSIEPCDVVVSACLVSQLIDTVVGRVPASHPRFADAVLAIRDGHLNLLARLTRPGGTIVLITDVVSSDTLPDLARVSPAQLPMLVRTAIEARNFFTGLNAAVLMHRLSPAVCDRIAGSQFHGPWRWQMGHRVYAVIALIAQTVSAAPSDSGPENDGVDADGGPH</sequence>
<organism evidence="2 3">
    <name type="scientific">Rubripirellula lacrimiformis</name>
    <dbReference type="NCBI Taxonomy" id="1930273"/>
    <lineage>
        <taxon>Bacteria</taxon>
        <taxon>Pseudomonadati</taxon>
        <taxon>Planctomycetota</taxon>
        <taxon>Planctomycetia</taxon>
        <taxon>Pirellulales</taxon>
        <taxon>Pirellulaceae</taxon>
        <taxon>Rubripirellula</taxon>
    </lineage>
</organism>
<evidence type="ECO:0000313" key="2">
    <source>
        <dbReference type="EMBL" id="QDT02697.1"/>
    </source>
</evidence>
<feature type="region of interest" description="Disordered" evidence="1">
    <location>
        <begin position="1"/>
        <end position="24"/>
    </location>
</feature>
<feature type="compositionally biased region" description="Polar residues" evidence="1">
    <location>
        <begin position="1"/>
        <end position="13"/>
    </location>
</feature>
<protein>
    <submittedName>
        <fullName evidence="2">Uncharacterized protein</fullName>
    </submittedName>
</protein>
<dbReference type="AlphaFoldDB" id="A0A517N6D7"/>
<dbReference type="EMBL" id="CP036525">
    <property type="protein sequence ID" value="QDT02697.1"/>
    <property type="molecule type" value="Genomic_DNA"/>
</dbReference>
<evidence type="ECO:0000313" key="3">
    <source>
        <dbReference type="Proteomes" id="UP000318538"/>
    </source>
</evidence>